<gene>
    <name evidence="2" type="ORF">JCM21531_4135</name>
</gene>
<dbReference type="OrthoDB" id="9811552at2"/>
<sequence>MKINNYYVVLKGNLNGPAIFTDYADCVKAVSGCEDAKFESFENIEDAYYYLIGNKEKRIKIKDKAKRVVTELPISVISYKVNESDFETINSKYANTICMYVSGGYNYAESKGHYSVLIKKYAKVKHVKKDSIENSTPNRIMIRGIIDSLDYISDNNEMEITVFVATSLGFKTACRNRGNNADLILELYKKVQKKNLRVTFVEILGKAQDIKDYIKSLLCCH</sequence>
<dbReference type="RefSeq" id="WP_038291091.1">
    <property type="nucleotide sequence ID" value="NZ_BAVR01000075.1"/>
</dbReference>
<dbReference type="Pfam" id="PF01693">
    <property type="entry name" value="Cauli_VI"/>
    <property type="match status" value="1"/>
</dbReference>
<dbReference type="Proteomes" id="UP000019109">
    <property type="component" value="Unassembled WGS sequence"/>
</dbReference>
<keyword evidence="3" id="KW-1185">Reference proteome</keyword>
<evidence type="ECO:0000259" key="1">
    <source>
        <dbReference type="Pfam" id="PF01693"/>
    </source>
</evidence>
<reference evidence="2" key="1">
    <citation type="journal article" date="2014" name="Genome Announc.">
        <title>Draft Genome Sequence of Clostridium straminisolvens Strain JCM 21531T, Isolated from a Cellulose-Degrading Bacterial Community.</title>
        <authorList>
            <person name="Yuki M."/>
            <person name="Oshima K."/>
            <person name="Suda W."/>
            <person name="Sakamoto M."/>
            <person name="Kitamura K."/>
            <person name="Iida T."/>
            <person name="Hattori M."/>
            <person name="Ohkuma M."/>
        </authorList>
    </citation>
    <scope>NUCLEOTIDE SEQUENCE [LARGE SCALE GENOMIC DNA]</scope>
    <source>
        <strain evidence="2">JCM 21531</strain>
    </source>
</reference>
<dbReference type="InterPro" id="IPR009027">
    <property type="entry name" value="Ribosomal_bL9/RNase_H1_N"/>
</dbReference>
<dbReference type="AlphaFoldDB" id="W4VBG5"/>
<name>W4VBG5_9FIRM</name>
<organism evidence="2 3">
    <name type="scientific">Acetivibrio straminisolvens JCM 21531</name>
    <dbReference type="NCBI Taxonomy" id="1294263"/>
    <lineage>
        <taxon>Bacteria</taxon>
        <taxon>Bacillati</taxon>
        <taxon>Bacillota</taxon>
        <taxon>Clostridia</taxon>
        <taxon>Eubacteriales</taxon>
        <taxon>Oscillospiraceae</taxon>
        <taxon>Acetivibrio</taxon>
    </lineage>
</organism>
<dbReference type="SUPFAM" id="SSF55658">
    <property type="entry name" value="L9 N-domain-like"/>
    <property type="match status" value="1"/>
</dbReference>
<feature type="domain" description="Ribonuclease H1 N-terminal" evidence="1">
    <location>
        <begin position="6"/>
        <end position="48"/>
    </location>
</feature>
<protein>
    <recommendedName>
        <fullName evidence="1">Ribonuclease H1 N-terminal domain-containing protein</fullName>
    </recommendedName>
</protein>
<dbReference type="EMBL" id="BAVR01000075">
    <property type="protein sequence ID" value="GAE90516.1"/>
    <property type="molecule type" value="Genomic_DNA"/>
</dbReference>
<dbReference type="Gene3D" id="3.40.970.10">
    <property type="entry name" value="Ribonuclease H1, N-terminal domain"/>
    <property type="match status" value="1"/>
</dbReference>
<proteinExistence type="predicted"/>
<dbReference type="InterPro" id="IPR037056">
    <property type="entry name" value="RNase_H1_N_sf"/>
</dbReference>
<comment type="caution">
    <text evidence="2">The sequence shown here is derived from an EMBL/GenBank/DDBJ whole genome shotgun (WGS) entry which is preliminary data.</text>
</comment>
<accession>W4VBG5</accession>
<evidence type="ECO:0000313" key="2">
    <source>
        <dbReference type="EMBL" id="GAE90516.1"/>
    </source>
</evidence>
<dbReference type="InterPro" id="IPR011320">
    <property type="entry name" value="RNase_H1_N"/>
</dbReference>
<evidence type="ECO:0000313" key="3">
    <source>
        <dbReference type="Proteomes" id="UP000019109"/>
    </source>
</evidence>